<dbReference type="AlphaFoldDB" id="A0A0S7WTK6"/>
<dbReference type="PANTHER" id="PTHR30486:SF12">
    <property type="entry name" value="TYPE IV PILUS ATPASE PILU"/>
    <property type="match status" value="1"/>
</dbReference>
<dbReference type="InterPro" id="IPR027417">
    <property type="entry name" value="P-loop_NTPase"/>
</dbReference>
<dbReference type="STRING" id="1703770.AMJ39_04585"/>
<evidence type="ECO:0000259" key="2">
    <source>
        <dbReference type="PROSITE" id="PS00662"/>
    </source>
</evidence>
<dbReference type="PANTHER" id="PTHR30486">
    <property type="entry name" value="TWITCHING MOTILITY PROTEIN PILT"/>
    <property type="match status" value="1"/>
</dbReference>
<dbReference type="Gene3D" id="3.40.50.300">
    <property type="entry name" value="P-loop containing nucleotide triphosphate hydrolases"/>
    <property type="match status" value="1"/>
</dbReference>
<dbReference type="CDD" id="cd01131">
    <property type="entry name" value="PilT"/>
    <property type="match status" value="1"/>
</dbReference>
<dbReference type="PATRIC" id="fig|1703770.3.peg.1801"/>
<evidence type="ECO:0000313" key="3">
    <source>
        <dbReference type="EMBL" id="KPJ53494.1"/>
    </source>
</evidence>
<dbReference type="InterPro" id="IPR006321">
    <property type="entry name" value="PilT/PilU"/>
</dbReference>
<comment type="similarity">
    <text evidence="1">Belongs to the GSP E family.</text>
</comment>
<sequence>MDLRELLEHMTKQEASDLHLKAGSPPVIRVDGRLRLLKGRPSLTPDELKEAVTQLMTKSQLESFAKTKEIDFAIGVSKLGRFRVNVYMQRGSVAVAMRSIPMTIRDIDSLNLPAIIKELALRPRGLVIVTGTTGSGKSTTLASMIEHINANANKNVITVEDPIEFLFRDKESVISQRELGNDTESFASALKHVMRQDPDVILIGEIRDKATIDTAIQAADTGHLVMTTLHTLNAVETVNRIISFYPPHQHQHIRVLLAATLAGVVCQRLLPRADGKGRIPGVEVMVSTPTVREYLLDELRTQSIQTAIEEGGVQYGMQTFDQSIMGLYKDGLITYEDAIESVSNPDEFNLKLRGIEATADRGWQVFDGTPRPKQ</sequence>
<dbReference type="GO" id="GO:0016887">
    <property type="term" value="F:ATP hydrolysis activity"/>
    <property type="evidence" value="ECO:0007669"/>
    <property type="project" value="InterPro"/>
</dbReference>
<feature type="domain" description="Bacterial type II secretion system protein E" evidence="2">
    <location>
        <begin position="194"/>
        <end position="208"/>
    </location>
</feature>
<dbReference type="PROSITE" id="PS00662">
    <property type="entry name" value="T2SP_E"/>
    <property type="match status" value="1"/>
</dbReference>
<name>A0A0S7WTK6_UNCT6</name>
<dbReference type="SUPFAM" id="SSF52540">
    <property type="entry name" value="P-loop containing nucleoside triphosphate hydrolases"/>
    <property type="match status" value="1"/>
</dbReference>
<organism evidence="3 4">
    <name type="scientific">candidate division TA06 bacterium DG_24</name>
    <dbReference type="NCBI Taxonomy" id="1703770"/>
    <lineage>
        <taxon>Bacteria</taxon>
        <taxon>Bacteria division TA06</taxon>
    </lineage>
</organism>
<gene>
    <name evidence="3" type="ORF">AMJ39_04585</name>
</gene>
<accession>A0A0S7WTK6</accession>
<proteinExistence type="inferred from homology"/>
<dbReference type="InterPro" id="IPR001482">
    <property type="entry name" value="T2SS/T4SS_dom"/>
</dbReference>
<dbReference type="EMBL" id="LIZS01000018">
    <property type="protein sequence ID" value="KPJ53494.1"/>
    <property type="molecule type" value="Genomic_DNA"/>
</dbReference>
<dbReference type="Gene3D" id="3.30.450.90">
    <property type="match status" value="1"/>
</dbReference>
<protein>
    <submittedName>
        <fullName evidence="3">Twitching motility protein PilT</fullName>
    </submittedName>
</protein>
<dbReference type="Pfam" id="PF00437">
    <property type="entry name" value="T2SSE"/>
    <property type="match status" value="1"/>
</dbReference>
<dbReference type="InterPro" id="IPR050921">
    <property type="entry name" value="T4SS_GSP_E_ATPase"/>
</dbReference>
<dbReference type="SMART" id="SM00382">
    <property type="entry name" value="AAA"/>
    <property type="match status" value="1"/>
</dbReference>
<evidence type="ECO:0000256" key="1">
    <source>
        <dbReference type="ARBA" id="ARBA00006611"/>
    </source>
</evidence>
<dbReference type="NCBIfam" id="TIGR01420">
    <property type="entry name" value="pilT_fam"/>
    <property type="match status" value="1"/>
</dbReference>
<dbReference type="InterPro" id="IPR003593">
    <property type="entry name" value="AAA+_ATPase"/>
</dbReference>
<dbReference type="GO" id="GO:0005524">
    <property type="term" value="F:ATP binding"/>
    <property type="evidence" value="ECO:0007669"/>
    <property type="project" value="InterPro"/>
</dbReference>
<reference evidence="3 4" key="1">
    <citation type="journal article" date="2015" name="Microbiome">
        <title>Genomic resolution of linkages in carbon, nitrogen, and sulfur cycling among widespread estuary sediment bacteria.</title>
        <authorList>
            <person name="Baker B.J."/>
            <person name="Lazar C.S."/>
            <person name="Teske A.P."/>
            <person name="Dick G.J."/>
        </authorList>
    </citation>
    <scope>NUCLEOTIDE SEQUENCE [LARGE SCALE GENOMIC DNA]</scope>
    <source>
        <strain evidence="3">DG_24</strain>
    </source>
</reference>
<evidence type="ECO:0000313" key="4">
    <source>
        <dbReference type="Proteomes" id="UP000052008"/>
    </source>
</evidence>
<comment type="caution">
    <text evidence="3">The sequence shown here is derived from an EMBL/GenBank/DDBJ whole genome shotgun (WGS) entry which is preliminary data.</text>
</comment>
<dbReference type="Proteomes" id="UP000052008">
    <property type="component" value="Unassembled WGS sequence"/>
</dbReference>